<reference evidence="3 4" key="1">
    <citation type="journal article" date="2015" name="Nature">
        <title>rRNA introns, odd ribosomes, and small enigmatic genomes across a large radiation of phyla.</title>
        <authorList>
            <person name="Brown C.T."/>
            <person name="Hug L.A."/>
            <person name="Thomas B.C."/>
            <person name="Sharon I."/>
            <person name="Castelle C.J."/>
            <person name="Singh A."/>
            <person name="Wilkins M.J."/>
            <person name="Williams K.H."/>
            <person name="Banfield J.F."/>
        </authorList>
    </citation>
    <scope>NUCLEOTIDE SEQUENCE [LARGE SCALE GENOMIC DNA]</scope>
</reference>
<dbReference type="Proteomes" id="UP000034934">
    <property type="component" value="Unassembled WGS sequence"/>
</dbReference>
<organism evidence="3 4">
    <name type="scientific">Candidatus Nomurabacteria bacterium GW2011_GWF1_31_48</name>
    <dbReference type="NCBI Taxonomy" id="1618767"/>
    <lineage>
        <taxon>Bacteria</taxon>
        <taxon>Candidatus Nomuraibacteriota</taxon>
    </lineage>
</organism>
<evidence type="ECO:0000259" key="2">
    <source>
        <dbReference type="PROSITE" id="PS50853"/>
    </source>
</evidence>
<feature type="domain" description="Fibronectin type-III" evidence="2">
    <location>
        <begin position="400"/>
        <end position="498"/>
    </location>
</feature>
<dbReference type="Gene3D" id="2.60.40.10">
    <property type="entry name" value="Immunoglobulins"/>
    <property type="match status" value="4"/>
</dbReference>
<feature type="transmembrane region" description="Helical" evidence="1">
    <location>
        <begin position="12"/>
        <end position="29"/>
    </location>
</feature>
<evidence type="ECO:0000313" key="3">
    <source>
        <dbReference type="EMBL" id="KKP30481.1"/>
    </source>
</evidence>
<evidence type="ECO:0000256" key="1">
    <source>
        <dbReference type="SAM" id="Phobius"/>
    </source>
</evidence>
<evidence type="ECO:0000313" key="4">
    <source>
        <dbReference type="Proteomes" id="UP000034934"/>
    </source>
</evidence>
<gene>
    <name evidence="3" type="ORF">UR19_C0002G0002</name>
</gene>
<dbReference type="SUPFAM" id="SSF49265">
    <property type="entry name" value="Fibronectin type III"/>
    <property type="match status" value="3"/>
</dbReference>
<protein>
    <submittedName>
        <fullName evidence="3">Fibronectin type III domain protein</fullName>
    </submittedName>
</protein>
<feature type="domain" description="Fibronectin type-III" evidence="2">
    <location>
        <begin position="616"/>
        <end position="710"/>
    </location>
</feature>
<dbReference type="InterPro" id="IPR036116">
    <property type="entry name" value="FN3_sf"/>
</dbReference>
<keyword evidence="1" id="KW-1133">Transmembrane helix</keyword>
<dbReference type="EMBL" id="LBOG01000002">
    <property type="protein sequence ID" value="KKP30481.1"/>
    <property type="molecule type" value="Genomic_DNA"/>
</dbReference>
<sequence length="835" mass="91059">MENGFLKKNTTLKIIIVIMIFSVGPYAFAATPTFQDLPTSSEVLIVYNSSYVLDSDSDGVQDSLEIANYYKNKRSIPETNVLGISTQAIEEITRTQYNTEIKTSIENYLTSSGLKNSIKYIVLVKGVPLKIQSTNGFEYSTTNYSSVDSAVTLLYENYDTTWHLSNPYYNVDPSYTKSYRFQSEHFSINGVYLRYLVTRLDGYTISDIKGMIDRAFTTNTSGDGYWVIDDHLKGYDFMQTASTNLHNLGQNVNPNTWSDTTNYIITNPSGPVMGYVSHGIHAYMGDGYVSNSPVNANHLDFTLLNGAVFSSYESFNAYGFANKNQSDHGQVAEWIEIGGSGGIGNVYEPWASNIAHEEIFMPAYAVGYSWADAAYQSLAYMDFVSVVIGDPLMIIRDTALPSEVQDLQATAEDTQVSLSWTNPNDVDFAGVKIVRKVGSYPVNSTDGTVVYNSNGTSYIDTGLTNDVTYYYAVFAYDEVPNYSPGSVSGARAIATPSSGPDITPPSEITNLQAISGNARVNLSWTNPNDADFAGVKIVRKVGSYPANSTDGAVVYNNTGNSYTDTNGGLTNDVTYYYATFAYDEVPNYSSGSTSGARATATPVEIIISTELPDTISPNKPTSFSATAGNGQINLTWTNPGDTDFAGIKILRRTNYYPISSTNGTLVYKGSGTSYLNTGLVNGTTYFYTIFAFDRDNNFSLVDYTVKTKATPYSGSPVGDVTETDSPSTAFTEPNITTQGNIADMSADVASGQIALAWTNPFNDINWKGTKLIRKIGSYPTSSTDGITIYNGKNSTYIDSSVSIGVTYYYTAFAYNDWRNYSDGTVSGSKISILAQ</sequence>
<name>A0A0F9YVI2_9BACT</name>
<dbReference type="PATRIC" id="fig|1618767.3.peg.115"/>
<proteinExistence type="predicted"/>
<dbReference type="NCBIfam" id="TIGR03790">
    <property type="entry name" value="TIGR03790 family protein"/>
    <property type="match status" value="1"/>
</dbReference>
<dbReference type="PROSITE" id="PS50853">
    <property type="entry name" value="FN3"/>
    <property type="match status" value="2"/>
</dbReference>
<dbReference type="InterPro" id="IPR013783">
    <property type="entry name" value="Ig-like_fold"/>
</dbReference>
<dbReference type="SMART" id="SM00060">
    <property type="entry name" value="FN3"/>
    <property type="match status" value="4"/>
</dbReference>
<dbReference type="InterPro" id="IPR003961">
    <property type="entry name" value="FN3_dom"/>
</dbReference>
<dbReference type="InterPro" id="IPR022265">
    <property type="entry name" value="CHP03790"/>
</dbReference>
<keyword evidence="1" id="KW-0472">Membrane</keyword>
<comment type="caution">
    <text evidence="3">The sequence shown here is derived from an EMBL/GenBank/DDBJ whole genome shotgun (WGS) entry which is preliminary data.</text>
</comment>
<keyword evidence="1" id="KW-0812">Transmembrane</keyword>
<accession>A0A0F9YVI2</accession>
<dbReference type="AlphaFoldDB" id="A0A0F9YVI2"/>